<protein>
    <submittedName>
        <fullName evidence="1">Uncharacterized protein</fullName>
    </submittedName>
</protein>
<sequence>MTKIELFFTLNLEKKNIDLPTDPFLIFFWLLLQTKIFLRMASTPSTPTPALNVQRTEELCAVRKNMVTRSATDTEVIKHANQVFQSAWIGTTRRCVHTHPHKWSNRRNKH</sequence>
<proteinExistence type="predicted"/>
<organism evidence="1 2">
    <name type="scientific">Alosa alosa</name>
    <name type="common">allis shad</name>
    <dbReference type="NCBI Taxonomy" id="278164"/>
    <lineage>
        <taxon>Eukaryota</taxon>
        <taxon>Metazoa</taxon>
        <taxon>Chordata</taxon>
        <taxon>Craniata</taxon>
        <taxon>Vertebrata</taxon>
        <taxon>Euteleostomi</taxon>
        <taxon>Actinopterygii</taxon>
        <taxon>Neopterygii</taxon>
        <taxon>Teleostei</taxon>
        <taxon>Clupei</taxon>
        <taxon>Clupeiformes</taxon>
        <taxon>Clupeoidei</taxon>
        <taxon>Clupeidae</taxon>
        <taxon>Alosa</taxon>
    </lineage>
</organism>
<name>A0AAV6FHQ9_9TELE</name>
<comment type="caution">
    <text evidence="1">The sequence shown here is derived from an EMBL/GenBank/DDBJ whole genome shotgun (WGS) entry which is preliminary data.</text>
</comment>
<evidence type="ECO:0000313" key="2">
    <source>
        <dbReference type="Proteomes" id="UP000823561"/>
    </source>
</evidence>
<dbReference type="AlphaFoldDB" id="A0AAV6FHQ9"/>
<gene>
    <name evidence="1" type="ORF">AALO_G00301290</name>
</gene>
<reference evidence="1" key="1">
    <citation type="submission" date="2020-10" db="EMBL/GenBank/DDBJ databases">
        <title>Chromosome-scale genome assembly of the Allis shad, Alosa alosa.</title>
        <authorList>
            <person name="Margot Z."/>
            <person name="Christophe K."/>
            <person name="Cabau C."/>
            <person name="Louis A."/>
            <person name="Berthelot C."/>
            <person name="Parey E."/>
            <person name="Roest Crollius H."/>
            <person name="Montfort J."/>
            <person name="Robinson-Rechavi M."/>
            <person name="Bucao C."/>
            <person name="Bouchez O."/>
            <person name="Gislard M."/>
            <person name="Lluch J."/>
            <person name="Milhes M."/>
            <person name="Lampietro C."/>
            <person name="Lopez Roques C."/>
            <person name="Donnadieu C."/>
            <person name="Braasch I."/>
            <person name="Desvignes T."/>
            <person name="Postlethwait J."/>
            <person name="Bobe J."/>
            <person name="Guiguen Y."/>
        </authorList>
    </citation>
    <scope>NUCLEOTIDE SEQUENCE</scope>
    <source>
        <strain evidence="1">M-15738</strain>
        <tissue evidence="1">Blood</tissue>
    </source>
</reference>
<dbReference type="EMBL" id="JADWDJ010000024">
    <property type="protein sequence ID" value="KAG5261212.1"/>
    <property type="molecule type" value="Genomic_DNA"/>
</dbReference>
<accession>A0AAV6FHQ9</accession>
<evidence type="ECO:0000313" key="1">
    <source>
        <dbReference type="EMBL" id="KAG5261212.1"/>
    </source>
</evidence>
<dbReference type="Proteomes" id="UP000823561">
    <property type="component" value="Chromosome 24"/>
</dbReference>
<keyword evidence="2" id="KW-1185">Reference proteome</keyword>